<protein>
    <submittedName>
        <fullName evidence="2">Uncharacterized protein</fullName>
    </submittedName>
</protein>
<keyword evidence="1" id="KW-1133">Transmembrane helix</keyword>
<feature type="transmembrane region" description="Helical" evidence="1">
    <location>
        <begin position="198"/>
        <end position="216"/>
    </location>
</feature>
<evidence type="ECO:0000256" key="1">
    <source>
        <dbReference type="SAM" id="Phobius"/>
    </source>
</evidence>
<evidence type="ECO:0000313" key="3">
    <source>
        <dbReference type="Proteomes" id="UP001589833"/>
    </source>
</evidence>
<feature type="transmembrane region" description="Helical" evidence="1">
    <location>
        <begin position="164"/>
        <end position="186"/>
    </location>
</feature>
<name>A0ABV6NDV1_9BACI</name>
<keyword evidence="3" id="KW-1185">Reference proteome</keyword>
<dbReference type="RefSeq" id="WP_273844964.1">
    <property type="nucleotide sequence ID" value="NZ_JAQQWT010000011.1"/>
</dbReference>
<proteinExistence type="predicted"/>
<organism evidence="2 3">
    <name type="scientific">Halalkalibacter alkalisediminis</name>
    <dbReference type="NCBI Taxonomy" id="935616"/>
    <lineage>
        <taxon>Bacteria</taxon>
        <taxon>Bacillati</taxon>
        <taxon>Bacillota</taxon>
        <taxon>Bacilli</taxon>
        <taxon>Bacillales</taxon>
        <taxon>Bacillaceae</taxon>
        <taxon>Halalkalibacter</taxon>
    </lineage>
</organism>
<sequence>MKLDRQKRKYPFLFLVFVHSLLVLYTFYKKKDRKSLSIVLSSFIGIAYIFDYVIIAIFGGYTYKPNIFKKKPLDKYLGSLFSQGVYVPFTALFITAFQLGWKVKILFGLYFSIIENLFLRLNIYKHHWWRTIYTFVLIVLSFKGNDIWYEQLKKKNRAVLFLSLYFMIQTTWQNTMFVFTIFRKILYGKGKVKDLKEHFKLAPLHGMILSLYLAWQVRSHRAWSKGKMLLTMLIVDVYLMRKGVMRVQSVSLLFIKYTIIFVSASIYQRLIYTDIGPDDKQQS</sequence>
<gene>
    <name evidence="2" type="ORF">ACFFH4_07745</name>
</gene>
<feature type="transmembrane region" description="Helical" evidence="1">
    <location>
        <begin position="40"/>
        <end position="63"/>
    </location>
</feature>
<keyword evidence="1" id="KW-0472">Membrane</keyword>
<keyword evidence="1" id="KW-0812">Transmembrane</keyword>
<dbReference type="EMBL" id="JBHLTR010000007">
    <property type="protein sequence ID" value="MFC0558944.1"/>
    <property type="molecule type" value="Genomic_DNA"/>
</dbReference>
<accession>A0ABV6NDV1</accession>
<feature type="transmembrane region" description="Helical" evidence="1">
    <location>
        <begin position="75"/>
        <end position="97"/>
    </location>
</feature>
<dbReference type="Proteomes" id="UP001589833">
    <property type="component" value="Unassembled WGS sequence"/>
</dbReference>
<feature type="transmembrane region" description="Helical" evidence="1">
    <location>
        <begin position="103"/>
        <end position="121"/>
    </location>
</feature>
<reference evidence="2 3" key="1">
    <citation type="submission" date="2024-09" db="EMBL/GenBank/DDBJ databases">
        <authorList>
            <person name="Sun Q."/>
            <person name="Mori K."/>
        </authorList>
    </citation>
    <scope>NUCLEOTIDE SEQUENCE [LARGE SCALE GENOMIC DNA]</scope>
    <source>
        <strain evidence="2 3">NCAIM B.02301</strain>
    </source>
</reference>
<comment type="caution">
    <text evidence="2">The sequence shown here is derived from an EMBL/GenBank/DDBJ whole genome shotgun (WGS) entry which is preliminary data.</text>
</comment>
<evidence type="ECO:0000313" key="2">
    <source>
        <dbReference type="EMBL" id="MFC0558944.1"/>
    </source>
</evidence>
<feature type="transmembrane region" description="Helical" evidence="1">
    <location>
        <begin position="252"/>
        <end position="272"/>
    </location>
</feature>
<feature type="transmembrane region" description="Helical" evidence="1">
    <location>
        <begin position="12"/>
        <end position="28"/>
    </location>
</feature>